<feature type="chain" id="PRO_5047533186" evidence="1">
    <location>
        <begin position="28"/>
        <end position="390"/>
    </location>
</feature>
<dbReference type="RefSeq" id="WP_310053626.1">
    <property type="nucleotide sequence ID" value="NZ_JAVDVW010000001.1"/>
</dbReference>
<protein>
    <submittedName>
        <fullName evidence="2">Tfp pilus assembly protein PilF</fullName>
    </submittedName>
</protein>
<sequence>MSRLFRLALLRTLPLIAGLMAASAAWAQRPPSRIPDDPHAVLERLPHGYARLMPSSIPAASAVAPVSSLQVSILRIRELLTTAAQTGDARLAARADALLARLPADTKDPDVLLARAFSAQHRHDFAAAEALLDVVIAHSPRNAAAHLSRAQLHLVLGNVDLARADCTALALGIDAGSGLLCVGMLSLRRGDYAAAAGAIEHWLQDAPATDETRRYALLMRAEVAARAGDRDADTWFRRALAPAPDDVRTLTAYARYLRNVGRDREVMSLLAAQTGHEGLQLQRTLAACRLPPGRASSLVAAQERRFAAARAAGSPVELRDEAEFLLVARHAPGAALALAQANFRTQRDYEDVALLQRAALAAGRSEALQPLRTWAAAQHLSLPPVPEVAR</sequence>
<feature type="signal peptide" evidence="1">
    <location>
        <begin position="1"/>
        <end position="27"/>
    </location>
</feature>
<dbReference type="InterPro" id="IPR011990">
    <property type="entry name" value="TPR-like_helical_dom_sf"/>
</dbReference>
<comment type="caution">
    <text evidence="2">The sequence shown here is derived from an EMBL/GenBank/DDBJ whole genome shotgun (WGS) entry which is preliminary data.</text>
</comment>
<dbReference type="SUPFAM" id="SSF48452">
    <property type="entry name" value="TPR-like"/>
    <property type="match status" value="1"/>
</dbReference>
<name>A0ABU1VQ12_9GAMM</name>
<accession>A0ABU1VQ12</accession>
<evidence type="ECO:0000313" key="3">
    <source>
        <dbReference type="Proteomes" id="UP001267878"/>
    </source>
</evidence>
<evidence type="ECO:0000313" key="2">
    <source>
        <dbReference type="EMBL" id="MDR7099425.1"/>
    </source>
</evidence>
<dbReference type="EMBL" id="JAVDVW010000001">
    <property type="protein sequence ID" value="MDR7099425.1"/>
    <property type="molecule type" value="Genomic_DNA"/>
</dbReference>
<gene>
    <name evidence="2" type="ORF">J2X04_001772</name>
</gene>
<reference evidence="2 3" key="1">
    <citation type="submission" date="2023-07" db="EMBL/GenBank/DDBJ databases">
        <title>Sorghum-associated microbial communities from plants grown in Nebraska, USA.</title>
        <authorList>
            <person name="Schachtman D."/>
        </authorList>
    </citation>
    <scope>NUCLEOTIDE SEQUENCE [LARGE SCALE GENOMIC DNA]</scope>
    <source>
        <strain evidence="2 3">BE187</strain>
    </source>
</reference>
<organism evidence="2 3">
    <name type="scientific">Agrilutibacter niabensis</name>
    <dbReference type="NCBI Taxonomy" id="380628"/>
    <lineage>
        <taxon>Bacteria</taxon>
        <taxon>Pseudomonadati</taxon>
        <taxon>Pseudomonadota</taxon>
        <taxon>Gammaproteobacteria</taxon>
        <taxon>Lysobacterales</taxon>
        <taxon>Lysobacteraceae</taxon>
        <taxon>Agrilutibacter</taxon>
    </lineage>
</organism>
<proteinExistence type="predicted"/>
<dbReference type="Proteomes" id="UP001267878">
    <property type="component" value="Unassembled WGS sequence"/>
</dbReference>
<evidence type="ECO:0000256" key="1">
    <source>
        <dbReference type="SAM" id="SignalP"/>
    </source>
</evidence>
<dbReference type="Gene3D" id="1.25.40.10">
    <property type="entry name" value="Tetratricopeptide repeat domain"/>
    <property type="match status" value="1"/>
</dbReference>
<keyword evidence="1" id="KW-0732">Signal</keyword>
<keyword evidence="3" id="KW-1185">Reference proteome</keyword>